<dbReference type="PROSITE" id="PS50002">
    <property type="entry name" value="SH3"/>
    <property type="match status" value="2"/>
</dbReference>
<dbReference type="InterPro" id="IPR050384">
    <property type="entry name" value="Endophilin_SH3RF"/>
</dbReference>
<evidence type="ECO:0000256" key="5">
    <source>
        <dbReference type="PROSITE-ProRule" id="PRU00192"/>
    </source>
</evidence>
<feature type="domain" description="SH3" evidence="6">
    <location>
        <begin position="62"/>
        <end position="124"/>
    </location>
</feature>
<evidence type="ECO:0000313" key="8">
    <source>
        <dbReference type="WBParaSite" id="ACRNAN_scaffold1231.g23350.t1"/>
    </source>
</evidence>
<dbReference type="Proteomes" id="UP000887540">
    <property type="component" value="Unplaced"/>
</dbReference>
<dbReference type="WBParaSite" id="ACRNAN_scaffold1231.g23350.t1">
    <property type="protein sequence ID" value="ACRNAN_scaffold1231.g23350.t1"/>
    <property type="gene ID" value="ACRNAN_scaffold1231.g23350"/>
</dbReference>
<evidence type="ECO:0000256" key="4">
    <source>
        <dbReference type="ARBA" id="ARBA00023136"/>
    </source>
</evidence>
<accession>A0A914CNW7</accession>
<evidence type="ECO:0000256" key="1">
    <source>
        <dbReference type="ARBA" id="ARBA00004170"/>
    </source>
</evidence>
<sequence length="221" mass="25437">MNGIVGVAINPYVPQEDDKLQLNKGDFVKILEKSPDGWWRGEANGHSGWFPSSYVEEISDKPAIETVIAPCPFEAQRSDELSFIQGECLEIIEKSFNNSDWCIARNETGQIGLISNNYIENGKPNLFERLLNWIKDLSVEQNEKLKNKEITDLIMNYNKIDNSLDKSEILREAINNKQYKIYAYLQFSERNGLLFGSYQGWPYFVFGVKDKGFIVKKSYAR</sequence>
<keyword evidence="4" id="KW-0472">Membrane</keyword>
<dbReference type="Gene3D" id="2.30.30.40">
    <property type="entry name" value="SH3 Domains"/>
    <property type="match status" value="2"/>
</dbReference>
<dbReference type="Pfam" id="PF07653">
    <property type="entry name" value="SH3_2"/>
    <property type="match status" value="1"/>
</dbReference>
<dbReference type="AlphaFoldDB" id="A0A914CNW7"/>
<organism evidence="7 8">
    <name type="scientific">Acrobeloides nanus</name>
    <dbReference type="NCBI Taxonomy" id="290746"/>
    <lineage>
        <taxon>Eukaryota</taxon>
        <taxon>Metazoa</taxon>
        <taxon>Ecdysozoa</taxon>
        <taxon>Nematoda</taxon>
        <taxon>Chromadorea</taxon>
        <taxon>Rhabditida</taxon>
        <taxon>Tylenchina</taxon>
        <taxon>Cephalobomorpha</taxon>
        <taxon>Cephaloboidea</taxon>
        <taxon>Cephalobidae</taxon>
        <taxon>Acrobeloides</taxon>
    </lineage>
</organism>
<feature type="domain" description="SH3" evidence="6">
    <location>
        <begin position="1"/>
        <end position="60"/>
    </location>
</feature>
<dbReference type="InterPro" id="IPR001452">
    <property type="entry name" value="SH3_domain"/>
</dbReference>
<reference evidence="8" key="1">
    <citation type="submission" date="2022-11" db="UniProtKB">
        <authorList>
            <consortium name="WormBaseParasite"/>
        </authorList>
    </citation>
    <scope>IDENTIFICATION</scope>
</reference>
<evidence type="ECO:0000313" key="7">
    <source>
        <dbReference type="Proteomes" id="UP000887540"/>
    </source>
</evidence>
<dbReference type="SUPFAM" id="SSF50044">
    <property type="entry name" value="SH3-domain"/>
    <property type="match status" value="2"/>
</dbReference>
<comment type="subcellular location">
    <subcellularLocation>
        <location evidence="1">Membrane</location>
        <topology evidence="1">Peripheral membrane protein</topology>
    </subcellularLocation>
</comment>
<proteinExistence type="predicted"/>
<keyword evidence="2 5" id="KW-0728">SH3 domain</keyword>
<evidence type="ECO:0000259" key="6">
    <source>
        <dbReference type="PROSITE" id="PS50002"/>
    </source>
</evidence>
<dbReference type="PANTHER" id="PTHR14167">
    <property type="entry name" value="SH3 DOMAIN-CONTAINING"/>
    <property type="match status" value="1"/>
</dbReference>
<evidence type="ECO:0000256" key="2">
    <source>
        <dbReference type="ARBA" id="ARBA00022443"/>
    </source>
</evidence>
<dbReference type="SMART" id="SM00326">
    <property type="entry name" value="SH3"/>
    <property type="match status" value="2"/>
</dbReference>
<keyword evidence="7" id="KW-1185">Reference proteome</keyword>
<keyword evidence="3" id="KW-0175">Coiled coil</keyword>
<dbReference type="PRINTS" id="PR00452">
    <property type="entry name" value="SH3DOMAIN"/>
</dbReference>
<name>A0A914CNW7_9BILA</name>
<protein>
    <submittedName>
        <fullName evidence="8">SH3 domain-containing protein</fullName>
    </submittedName>
</protein>
<dbReference type="PANTHER" id="PTHR14167:SF81">
    <property type="entry name" value="ENDOPHILIN-A"/>
    <property type="match status" value="1"/>
</dbReference>
<dbReference type="InterPro" id="IPR036028">
    <property type="entry name" value="SH3-like_dom_sf"/>
</dbReference>
<dbReference type="Pfam" id="PF00018">
    <property type="entry name" value="SH3_1"/>
    <property type="match status" value="1"/>
</dbReference>
<evidence type="ECO:0000256" key="3">
    <source>
        <dbReference type="ARBA" id="ARBA00023054"/>
    </source>
</evidence>